<reference evidence="2" key="1">
    <citation type="submission" date="2023-08" db="EMBL/GenBank/DDBJ databases">
        <title>Pelteobagrus vachellii genome.</title>
        <authorList>
            <person name="Liu H."/>
        </authorList>
    </citation>
    <scope>NUCLEOTIDE SEQUENCE</scope>
    <source>
        <strain evidence="2">PRFRI_2022a</strain>
        <tissue evidence="2">Muscle</tissue>
    </source>
</reference>
<name>A0AA88NPL4_TACVA</name>
<dbReference type="EMBL" id="JAVHJS010000003">
    <property type="protein sequence ID" value="KAK2864048.1"/>
    <property type="molecule type" value="Genomic_DNA"/>
</dbReference>
<feature type="signal peptide" evidence="1">
    <location>
        <begin position="1"/>
        <end position="27"/>
    </location>
</feature>
<evidence type="ECO:0000313" key="3">
    <source>
        <dbReference type="Proteomes" id="UP001187315"/>
    </source>
</evidence>
<gene>
    <name evidence="2" type="ORF">Q7C36_003202</name>
</gene>
<dbReference type="Proteomes" id="UP001187315">
    <property type="component" value="Unassembled WGS sequence"/>
</dbReference>
<sequence length="123" mass="14162">MERRSDCLVFALLFLPWAFFHLLPLSASSFEAEPHHRNLAECDYKQASEFKVGMDSIQQSRTFAVSYSLPQPSPRHLRGERNSRCELSKTSLHLPVTSRAFLVVSRRLFLELQLGRKIKSPSE</sequence>
<protein>
    <submittedName>
        <fullName evidence="2">Uncharacterized protein</fullName>
    </submittedName>
</protein>
<evidence type="ECO:0000313" key="2">
    <source>
        <dbReference type="EMBL" id="KAK2864048.1"/>
    </source>
</evidence>
<keyword evidence="1" id="KW-0732">Signal</keyword>
<dbReference type="AlphaFoldDB" id="A0AA88NPL4"/>
<feature type="chain" id="PRO_5041661602" evidence="1">
    <location>
        <begin position="28"/>
        <end position="123"/>
    </location>
</feature>
<organism evidence="2 3">
    <name type="scientific">Tachysurus vachellii</name>
    <name type="common">Darkbarbel catfish</name>
    <name type="synonym">Pelteobagrus vachellii</name>
    <dbReference type="NCBI Taxonomy" id="175792"/>
    <lineage>
        <taxon>Eukaryota</taxon>
        <taxon>Metazoa</taxon>
        <taxon>Chordata</taxon>
        <taxon>Craniata</taxon>
        <taxon>Vertebrata</taxon>
        <taxon>Euteleostomi</taxon>
        <taxon>Actinopterygii</taxon>
        <taxon>Neopterygii</taxon>
        <taxon>Teleostei</taxon>
        <taxon>Ostariophysi</taxon>
        <taxon>Siluriformes</taxon>
        <taxon>Bagridae</taxon>
        <taxon>Tachysurus</taxon>
    </lineage>
</organism>
<accession>A0AA88NPL4</accession>
<comment type="caution">
    <text evidence="2">The sequence shown here is derived from an EMBL/GenBank/DDBJ whole genome shotgun (WGS) entry which is preliminary data.</text>
</comment>
<keyword evidence="3" id="KW-1185">Reference proteome</keyword>
<evidence type="ECO:0000256" key="1">
    <source>
        <dbReference type="SAM" id="SignalP"/>
    </source>
</evidence>
<proteinExistence type="predicted"/>